<dbReference type="EMBL" id="JABCKI010006422">
    <property type="protein sequence ID" value="KAG5634419.1"/>
    <property type="molecule type" value="Genomic_DNA"/>
</dbReference>
<name>A0A9P7FM94_9AGAR</name>
<organism evidence="1 2">
    <name type="scientific">Sphagnurus paluster</name>
    <dbReference type="NCBI Taxonomy" id="117069"/>
    <lineage>
        <taxon>Eukaryota</taxon>
        <taxon>Fungi</taxon>
        <taxon>Dikarya</taxon>
        <taxon>Basidiomycota</taxon>
        <taxon>Agaricomycotina</taxon>
        <taxon>Agaricomycetes</taxon>
        <taxon>Agaricomycetidae</taxon>
        <taxon>Agaricales</taxon>
        <taxon>Tricholomatineae</taxon>
        <taxon>Lyophyllaceae</taxon>
        <taxon>Sphagnurus</taxon>
    </lineage>
</organism>
<evidence type="ECO:0000313" key="2">
    <source>
        <dbReference type="Proteomes" id="UP000717328"/>
    </source>
</evidence>
<evidence type="ECO:0000313" key="1">
    <source>
        <dbReference type="EMBL" id="KAG5634419.1"/>
    </source>
</evidence>
<reference evidence="1" key="2">
    <citation type="submission" date="2021-10" db="EMBL/GenBank/DDBJ databases">
        <title>Phylogenomics reveals ancestral predisposition of the termite-cultivated fungus Termitomyces towards a domesticated lifestyle.</title>
        <authorList>
            <person name="Auxier B."/>
            <person name="Grum-Grzhimaylo A."/>
            <person name="Cardenas M.E."/>
            <person name="Lodge J.D."/>
            <person name="Laessoe T."/>
            <person name="Pedersen O."/>
            <person name="Smith M.E."/>
            <person name="Kuyper T.W."/>
            <person name="Franco-Molano E.A."/>
            <person name="Baroni T.J."/>
            <person name="Aanen D.K."/>
        </authorList>
    </citation>
    <scope>NUCLEOTIDE SEQUENCE</scope>
    <source>
        <strain evidence="1">D49</strain>
    </source>
</reference>
<evidence type="ECO:0008006" key="3">
    <source>
        <dbReference type="Google" id="ProtNLM"/>
    </source>
</evidence>
<dbReference type="AlphaFoldDB" id="A0A9P7FM94"/>
<proteinExistence type="predicted"/>
<keyword evidence="2" id="KW-1185">Reference proteome</keyword>
<protein>
    <recommendedName>
        <fullName evidence="3">F-box domain-containing protein</fullName>
    </recommendedName>
</protein>
<dbReference type="OrthoDB" id="3063215at2759"/>
<reference evidence="1" key="1">
    <citation type="submission" date="2021-02" db="EMBL/GenBank/DDBJ databases">
        <authorList>
            <person name="Nieuwenhuis M."/>
            <person name="Van De Peppel L.J.J."/>
        </authorList>
    </citation>
    <scope>NUCLEOTIDE SEQUENCE</scope>
    <source>
        <strain evidence="1">D49</strain>
    </source>
</reference>
<sequence length="505" mass="57445">MTHPALTLPELLENIFENADRPSNASNVLVCKQWSLICLPVLWYEISGIADFVRLARLLGPMSAVDSDESEDEDHPFQYVSYPGAQDWARFERYAILVREIRLKDLHHGCKQIFATMAEGRRNLNMFPNLHTLEYDMFDSIISPCLLFMHSPVTRIKLVLPREHGFKPHLDSELSSVIEAIPKIGHLQSLEINGSFIILSRDLDRRLGAIKRLQKVQKITLPQYALRTNVFEALAYLPELRELKTQYSTTLHTYNPVDPLPVLPPGSFSTLSCLTLSTDIEKTVQFLNEYTLVSRLNELNIELEDFDSTSLPPLLIAVGKVCRRLRRLSIRKRLLPRDYVEPYPQINILALAPITSFADLTHLELRHPSCLPAITEADLEDFIAQIPHVQSLSLEAGTFHTEKNLTLHALVIIATQCLYLTDLELILNAVDIHTLPLDPPVFRSLQRLKPLESSIKDVHGVAFFLAQVFPRGCVLDAAEGMWGTVANWIPQLVRMRLLTEQRFRG</sequence>
<dbReference type="Gene3D" id="3.80.10.10">
    <property type="entry name" value="Ribonuclease Inhibitor"/>
    <property type="match status" value="1"/>
</dbReference>
<accession>A0A9P7FM94</accession>
<dbReference type="Proteomes" id="UP000717328">
    <property type="component" value="Unassembled WGS sequence"/>
</dbReference>
<gene>
    <name evidence="1" type="ORF">H0H81_002053</name>
</gene>
<comment type="caution">
    <text evidence="1">The sequence shown here is derived from an EMBL/GenBank/DDBJ whole genome shotgun (WGS) entry which is preliminary data.</text>
</comment>
<dbReference type="InterPro" id="IPR032675">
    <property type="entry name" value="LRR_dom_sf"/>
</dbReference>